<keyword evidence="2" id="KW-1185">Reference proteome</keyword>
<accession>A0A0F4YI14</accession>
<dbReference type="EMBL" id="LASV01000567">
    <property type="protein sequence ID" value="KKA17740.1"/>
    <property type="molecule type" value="Genomic_DNA"/>
</dbReference>
<protein>
    <submittedName>
        <fullName evidence="1">Pathogenesis associated protein Cap20</fullName>
    </submittedName>
</protein>
<gene>
    <name evidence="1" type="ORF">T310_8316</name>
</gene>
<name>A0A0F4YI14_RASE3</name>
<evidence type="ECO:0000313" key="2">
    <source>
        <dbReference type="Proteomes" id="UP000053958"/>
    </source>
</evidence>
<dbReference type="Proteomes" id="UP000053958">
    <property type="component" value="Unassembled WGS sequence"/>
</dbReference>
<dbReference type="AlphaFoldDB" id="A0A0F4YI14"/>
<organism evidence="1 2">
    <name type="scientific">Rasamsonia emersonii (strain ATCC 16479 / CBS 393.64 / IMI 116815)</name>
    <dbReference type="NCBI Taxonomy" id="1408163"/>
    <lineage>
        <taxon>Eukaryota</taxon>
        <taxon>Fungi</taxon>
        <taxon>Dikarya</taxon>
        <taxon>Ascomycota</taxon>
        <taxon>Pezizomycotina</taxon>
        <taxon>Eurotiomycetes</taxon>
        <taxon>Eurotiomycetidae</taxon>
        <taxon>Eurotiales</taxon>
        <taxon>Trichocomaceae</taxon>
        <taxon>Rasamsonia</taxon>
    </lineage>
</organism>
<dbReference type="RefSeq" id="XP_013324352.1">
    <property type="nucleotide sequence ID" value="XM_013468898.1"/>
</dbReference>
<comment type="caution">
    <text evidence="1">The sequence shown here is derived from an EMBL/GenBank/DDBJ whole genome shotgun (WGS) entry which is preliminary data.</text>
</comment>
<reference evidence="1 2" key="1">
    <citation type="submission" date="2015-04" db="EMBL/GenBank/DDBJ databases">
        <authorList>
            <person name="Heijne W.H."/>
            <person name="Fedorova N.D."/>
            <person name="Nierman W.C."/>
            <person name="Vollebregt A.W."/>
            <person name="Zhao Z."/>
            <person name="Wu L."/>
            <person name="Kumar M."/>
            <person name="Stam H."/>
            <person name="van den Berg M.A."/>
            <person name="Pel H.J."/>
        </authorList>
    </citation>
    <scope>NUCLEOTIDE SEQUENCE [LARGE SCALE GENOMIC DNA]</scope>
    <source>
        <strain evidence="1 2">CBS 393.64</strain>
    </source>
</reference>
<proteinExistence type="predicted"/>
<sequence length="331" mass="37017">MEDFRFWPPRGAQGKTHNHMQICRRSAIDDEWELATIQACCLSPYFGLALVKALSHARGDILLPDLDADLAIRPCHWRLWRGSLKAAFETLSLRDTPSRAFLLIFHHTLTISLSLLPTVSVTFHPPDFYKLLFQNHIGKRIKPQMPHAERDTIGEPVVNGEKVHSQFLSHLTSYPVVSDSIATFKNSKYGAKSLDYADQGYERFAKPFLPYLSKPYDYVAPYLAKADALGDQGLTKVDETFPIIKEDTEKIKGTILGTAYFPLQLVGDVRKHVLDTYDSEYKKCGGDGLVASGKAVITTGLVISQESLAWLSSVLAARKEQKNAANEKANH</sequence>
<dbReference type="STRING" id="1408163.A0A0F4YI14"/>
<dbReference type="GeneID" id="25320576"/>
<dbReference type="OrthoDB" id="376826at2759"/>
<evidence type="ECO:0000313" key="1">
    <source>
        <dbReference type="EMBL" id="KKA17740.1"/>
    </source>
</evidence>